<dbReference type="Proteomes" id="UP000285697">
    <property type="component" value="Unassembled WGS sequence"/>
</dbReference>
<name>A0A396GE52_MEDGN</name>
<reference evidence="4" key="5">
    <citation type="submission" date="2022-12" db="EMBL/GenBank/DDBJ databases">
        <title>Genome of R. gnavus strain RSHDN_120.</title>
        <authorList>
            <person name="Abdugheni R."/>
        </authorList>
    </citation>
    <scope>NUCLEOTIDE SEQUENCE</scope>
    <source>
        <strain evidence="4">RSHDN_120</strain>
    </source>
</reference>
<reference evidence="5" key="3">
    <citation type="submission" date="2020-02" db="EMBL/GenBank/DDBJ databases">
        <authorList>
            <person name="Littmann E."/>
            <person name="Sorbara M."/>
        </authorList>
    </citation>
    <scope>NUCLEOTIDE SEQUENCE</scope>
    <source>
        <strain evidence="5">MSK.22.53</strain>
    </source>
</reference>
<dbReference type="Proteomes" id="UP001296643">
    <property type="component" value="Unassembled WGS sequence"/>
</dbReference>
<accession>A0A396GE52</accession>
<evidence type="ECO:0000313" key="2">
    <source>
        <dbReference type="EMBL" id="MCB5619691.1"/>
    </source>
</evidence>
<evidence type="ECO:0000313" key="5">
    <source>
        <dbReference type="EMBL" id="NSI19875.1"/>
    </source>
</evidence>
<dbReference type="EMBL" id="JAJBOM010000015">
    <property type="protein sequence ID" value="MCB5619691.1"/>
    <property type="molecule type" value="Genomic_DNA"/>
</dbReference>
<dbReference type="Proteomes" id="UP000284472">
    <property type="component" value="Unassembled WGS sequence"/>
</dbReference>
<reference evidence="3" key="6">
    <citation type="submission" date="2023-01" db="EMBL/GenBank/DDBJ databases">
        <title>Human gut microbiome strain richness.</title>
        <authorList>
            <person name="Chen-Liaw A."/>
        </authorList>
    </citation>
    <scope>NUCLEOTIDE SEQUENCE</scope>
    <source>
        <strain evidence="3">1001217st1_A9_1001217B_191108</strain>
    </source>
</reference>
<dbReference type="Proteomes" id="UP000283834">
    <property type="component" value="Unassembled WGS sequence"/>
</dbReference>
<evidence type="ECO:0000313" key="16">
    <source>
        <dbReference type="Proteomes" id="UP000285697"/>
    </source>
</evidence>
<proteinExistence type="predicted"/>
<dbReference type="Proteomes" id="UP000283981">
    <property type="component" value="Unassembled WGS sequence"/>
</dbReference>
<dbReference type="Proteomes" id="UP001297422">
    <property type="component" value="Unassembled WGS sequence"/>
</dbReference>
<dbReference type="EMBL" id="QRIA01000001">
    <property type="protein sequence ID" value="RHG22341.1"/>
    <property type="molecule type" value="Genomic_DNA"/>
</dbReference>
<evidence type="ECO:0000313" key="7">
    <source>
        <dbReference type="EMBL" id="RGT34694.1"/>
    </source>
</evidence>
<reference evidence="1" key="4">
    <citation type="submission" date="2021-10" db="EMBL/GenBank/DDBJ databases">
        <title>Collection of gut derived symbiotic bacterial strains cultured from healthy donors.</title>
        <authorList>
            <person name="Lin H."/>
            <person name="Littmann E."/>
            <person name="Claire K."/>
            <person name="Pamer E."/>
        </authorList>
    </citation>
    <scope>NUCLEOTIDE SEQUENCE</scope>
    <source>
        <strain evidence="2">MSK.23.18</strain>
        <strain evidence="1">MSK.23.4</strain>
    </source>
</reference>
<dbReference type="EMBL" id="QRTJ01000025">
    <property type="protein sequence ID" value="RGQ65450.1"/>
    <property type="molecule type" value="Genomic_DNA"/>
</dbReference>
<evidence type="ECO:0000313" key="14">
    <source>
        <dbReference type="Proteomes" id="UP000283992"/>
    </source>
</evidence>
<evidence type="ECO:0000313" key="6">
    <source>
        <dbReference type="EMBL" id="RGQ65450.1"/>
    </source>
</evidence>
<evidence type="ECO:0000313" key="4">
    <source>
        <dbReference type="EMBL" id="MDE1204488.1"/>
    </source>
</evidence>
<evidence type="ECO:0000313" key="11">
    <source>
        <dbReference type="EMBL" id="RHJ09640.1"/>
    </source>
</evidence>
<dbReference type="EMBL" id="QSIR01000001">
    <property type="protein sequence ID" value="RHD09492.1"/>
    <property type="molecule type" value="Genomic_DNA"/>
</dbReference>
<dbReference type="EMBL" id="JAPZEG010000017">
    <property type="protein sequence ID" value="MDE1204488.1"/>
    <property type="molecule type" value="Genomic_DNA"/>
</dbReference>
<sequence length="113" mass="13460">MQRNKSNEIARDIIRTAKETFNEKINNITLFNLTDEPYKMFSIKCTIYNYFVLVFNYDRGHFGCNIVCGDDAIALPNDREWDNDCDFAAFWKNVDEQIRLRIPDKYLQAYGWL</sequence>
<dbReference type="Proteomes" id="UP001149331">
    <property type="component" value="Unassembled WGS sequence"/>
</dbReference>
<evidence type="ECO:0000313" key="17">
    <source>
        <dbReference type="Proteomes" id="UP000286137"/>
    </source>
</evidence>
<evidence type="ECO:0000313" key="13">
    <source>
        <dbReference type="Proteomes" id="UP000283981"/>
    </source>
</evidence>
<dbReference type="AlphaFoldDB" id="A0A396GE52"/>
<organism evidence="9 16">
    <name type="scientific">Mediterraneibacter gnavus</name>
    <name type="common">Ruminococcus gnavus</name>
    <dbReference type="NCBI Taxonomy" id="33038"/>
    <lineage>
        <taxon>Bacteria</taxon>
        <taxon>Bacillati</taxon>
        <taxon>Bacillota</taxon>
        <taxon>Clostridia</taxon>
        <taxon>Lachnospirales</taxon>
        <taxon>Lachnospiraceae</taxon>
        <taxon>Mediterraneibacter</taxon>
    </lineage>
</organism>
<reference evidence="5" key="2">
    <citation type="journal article" date="2020" name="Cell Host Microbe">
        <title>Functional and Genomic Variation between Human-Derived Isolates of Lachnospiraceae Reveals Inter- and Intra-Species Diversity.</title>
        <authorList>
            <person name="Sorbara M.T."/>
            <person name="Littmann E.R."/>
            <person name="Fontana E."/>
            <person name="Moody T.U."/>
            <person name="Kohout C.E."/>
            <person name="Gjonbalaj M."/>
            <person name="Eaton V."/>
            <person name="Seok R."/>
            <person name="Leiner I.M."/>
            <person name="Pamer E.G."/>
        </authorList>
    </citation>
    <scope>NUCLEOTIDE SEQUENCE</scope>
    <source>
        <strain evidence="5">MSK.22.53</strain>
    </source>
</reference>
<evidence type="ECO:0000313" key="12">
    <source>
        <dbReference type="Proteomes" id="UP000283834"/>
    </source>
</evidence>
<dbReference type="GeneID" id="57433262"/>
<evidence type="ECO:0000313" key="8">
    <source>
        <dbReference type="EMBL" id="RHD09492.1"/>
    </source>
</evidence>
<dbReference type="EMBL" id="QRWQ01000044">
    <property type="protein sequence ID" value="RGT34694.1"/>
    <property type="molecule type" value="Genomic_DNA"/>
</dbReference>
<evidence type="ECO:0000313" key="9">
    <source>
        <dbReference type="EMBL" id="RHG22341.1"/>
    </source>
</evidence>
<dbReference type="EMBL" id="QRLN01000018">
    <property type="protein sequence ID" value="RHJ09640.1"/>
    <property type="molecule type" value="Genomic_DNA"/>
</dbReference>
<dbReference type="EMBL" id="JAJBNC010000049">
    <property type="protein sequence ID" value="MCB5495606.1"/>
    <property type="molecule type" value="Genomic_DNA"/>
</dbReference>
<evidence type="ECO:0000313" key="3">
    <source>
        <dbReference type="EMBL" id="MDB8739909.1"/>
    </source>
</evidence>
<dbReference type="EMBL" id="JAQMLR010000017">
    <property type="protein sequence ID" value="MDB8739909.1"/>
    <property type="molecule type" value="Genomic_DNA"/>
</dbReference>
<protein>
    <submittedName>
        <fullName evidence="9">Uncharacterized protein</fullName>
    </submittedName>
</protein>
<dbReference type="RefSeq" id="WP_004221615.1">
    <property type="nucleotide sequence ID" value="NZ_AP031446.1"/>
</dbReference>
<reference evidence="12 13" key="1">
    <citation type="submission" date="2018-08" db="EMBL/GenBank/DDBJ databases">
        <title>A genome reference for cultivated species of the human gut microbiota.</title>
        <authorList>
            <person name="Zou Y."/>
            <person name="Xue W."/>
            <person name="Luo G."/>
        </authorList>
    </citation>
    <scope>NUCLEOTIDE SEQUENCE [LARGE SCALE GENOMIC DNA]</scope>
    <source>
        <strain evidence="7 12">AF19-16AC</strain>
        <strain evidence="6 17">AF27-4BH</strain>
        <strain evidence="11 14">AM12-54</strain>
        <strain evidence="10 13">AM21-18</strain>
        <strain evidence="9 16">AM22-7AC</strain>
        <strain evidence="8 15">AM32-6</strain>
    </source>
</reference>
<dbReference type="Proteomes" id="UP000286137">
    <property type="component" value="Unassembled WGS sequence"/>
</dbReference>
<dbReference type="Proteomes" id="UP000283992">
    <property type="component" value="Unassembled WGS sequence"/>
</dbReference>
<gene>
    <name evidence="11" type="ORF">DW142_11895</name>
    <name evidence="10" type="ORF">DW243_11220</name>
    <name evidence="9" type="ORF">DW270_00205</name>
    <name evidence="8" type="ORF">DW812_01750</name>
    <name evidence="7" type="ORF">DWX36_17240</name>
    <name evidence="6" type="ORF">DWY88_11930</name>
    <name evidence="5" type="ORF">G4958_11015</name>
    <name evidence="2" type="ORF">LIQ08_11090</name>
    <name evidence="1" type="ORF">LIQ10_18045</name>
    <name evidence="4" type="ORF">O4N78_13105</name>
    <name evidence="3" type="ORF">PNU63_14195</name>
</gene>
<dbReference type="EMBL" id="JAAIRM010000018">
    <property type="protein sequence ID" value="NSI19875.1"/>
    <property type="molecule type" value="Genomic_DNA"/>
</dbReference>
<evidence type="ECO:0000313" key="1">
    <source>
        <dbReference type="EMBL" id="MCB5495606.1"/>
    </source>
</evidence>
<dbReference type="EMBL" id="QRIS01000019">
    <property type="protein sequence ID" value="RHG82739.1"/>
    <property type="molecule type" value="Genomic_DNA"/>
</dbReference>
<evidence type="ECO:0000313" key="15">
    <source>
        <dbReference type="Proteomes" id="UP000284472"/>
    </source>
</evidence>
<dbReference type="Proteomes" id="UP001297370">
    <property type="component" value="Unassembled WGS sequence"/>
</dbReference>
<dbReference type="Proteomes" id="UP001211731">
    <property type="component" value="Unassembled WGS sequence"/>
</dbReference>
<comment type="caution">
    <text evidence="9">The sequence shown here is derived from an EMBL/GenBank/DDBJ whole genome shotgun (WGS) entry which is preliminary data.</text>
</comment>
<evidence type="ECO:0000313" key="10">
    <source>
        <dbReference type="EMBL" id="RHG82739.1"/>
    </source>
</evidence>